<dbReference type="EMBL" id="JACYGY010000001">
    <property type="protein sequence ID" value="MBE9463717.1"/>
    <property type="molecule type" value="Genomic_DNA"/>
</dbReference>
<reference evidence="2" key="1">
    <citation type="submission" date="2023-07" db="EMBL/GenBank/DDBJ databases">
        <title>Dyadobacter sp. nov 'subterranea' isolated from contaminted grondwater.</title>
        <authorList>
            <person name="Szabo I."/>
            <person name="Al-Omari J."/>
            <person name="Szerdahelyi S.G."/>
            <person name="Rado J."/>
        </authorList>
    </citation>
    <scope>NUCLEOTIDE SEQUENCE [LARGE SCALE GENOMIC DNA]</scope>
    <source>
        <strain evidence="2">UP-52</strain>
    </source>
</reference>
<comment type="caution">
    <text evidence="1">The sequence shown here is derived from an EMBL/GenBank/DDBJ whole genome shotgun (WGS) entry which is preliminary data.</text>
</comment>
<evidence type="ECO:0000313" key="1">
    <source>
        <dbReference type="EMBL" id="MBE9463717.1"/>
    </source>
</evidence>
<sequence length="63" mass="7492">MPILKGYELRSKLKTDEELNLQCIPYLFFFTAINQRMVVDAYSASVKVFVKQTWFDQLVNMLR</sequence>
<accession>A0ABR9WDY7</accession>
<organism evidence="1 2">
    <name type="scientific">Dyadobacter subterraneus</name>
    <dbReference type="NCBI Taxonomy" id="2773304"/>
    <lineage>
        <taxon>Bacteria</taxon>
        <taxon>Pseudomonadati</taxon>
        <taxon>Bacteroidota</taxon>
        <taxon>Cytophagia</taxon>
        <taxon>Cytophagales</taxon>
        <taxon>Spirosomataceae</taxon>
        <taxon>Dyadobacter</taxon>
    </lineage>
</organism>
<name>A0ABR9WDY7_9BACT</name>
<evidence type="ECO:0000313" key="2">
    <source>
        <dbReference type="Proteomes" id="UP000634134"/>
    </source>
</evidence>
<dbReference type="Proteomes" id="UP000634134">
    <property type="component" value="Unassembled WGS sequence"/>
</dbReference>
<keyword evidence="2" id="KW-1185">Reference proteome</keyword>
<gene>
    <name evidence="1" type="ORF">IEE83_17680</name>
</gene>
<proteinExistence type="predicted"/>
<protein>
    <submittedName>
        <fullName evidence="1">Uncharacterized protein</fullName>
    </submittedName>
</protein>